<reference evidence="2 3" key="2">
    <citation type="submission" date="2020-03" db="EMBL/GenBank/DDBJ databases">
        <authorList>
            <person name="Ichikawa N."/>
            <person name="Kimura A."/>
            <person name="Kitahashi Y."/>
            <person name="Uohara A."/>
        </authorList>
    </citation>
    <scope>NUCLEOTIDE SEQUENCE [LARGE SCALE GENOMIC DNA]</scope>
    <source>
        <strain evidence="2 3">NBRC 108638</strain>
    </source>
</reference>
<feature type="region of interest" description="Disordered" evidence="1">
    <location>
        <begin position="67"/>
        <end position="90"/>
    </location>
</feature>
<dbReference type="Proteomes" id="UP000482960">
    <property type="component" value="Unassembled WGS sequence"/>
</dbReference>
<sequence length="90" mass="9254">MTAATAAMSSLSTQGIRPSPQGSQTVPVCSIESRHAELRLVMFTAAPSTPDADKRAVLNVVGLQSMTAAEQAPHRAGSHAAGPTLESRQG</sequence>
<dbReference type="AlphaFoldDB" id="A0A6V8L2H1"/>
<evidence type="ECO:0000313" key="2">
    <source>
        <dbReference type="EMBL" id="GFJ86905.1"/>
    </source>
</evidence>
<evidence type="ECO:0000313" key="3">
    <source>
        <dbReference type="Proteomes" id="UP000482960"/>
    </source>
</evidence>
<gene>
    <name evidence="2" type="ORF">Prum_005470</name>
</gene>
<organism evidence="2 3">
    <name type="scientific">Phytohabitans rumicis</name>
    <dbReference type="NCBI Taxonomy" id="1076125"/>
    <lineage>
        <taxon>Bacteria</taxon>
        <taxon>Bacillati</taxon>
        <taxon>Actinomycetota</taxon>
        <taxon>Actinomycetes</taxon>
        <taxon>Micromonosporales</taxon>
        <taxon>Micromonosporaceae</taxon>
    </lineage>
</organism>
<feature type="compositionally biased region" description="Low complexity" evidence="1">
    <location>
        <begin position="1"/>
        <end position="10"/>
    </location>
</feature>
<keyword evidence="3" id="KW-1185">Reference proteome</keyword>
<evidence type="ECO:0000256" key="1">
    <source>
        <dbReference type="SAM" id="MobiDB-lite"/>
    </source>
</evidence>
<accession>A0A6V8L2H1</accession>
<proteinExistence type="predicted"/>
<comment type="caution">
    <text evidence="2">The sequence shown here is derived from an EMBL/GenBank/DDBJ whole genome shotgun (WGS) entry which is preliminary data.</text>
</comment>
<reference evidence="2 3" key="1">
    <citation type="submission" date="2020-03" db="EMBL/GenBank/DDBJ databases">
        <title>Whole genome shotgun sequence of Phytohabitans rumicis NBRC 108638.</title>
        <authorList>
            <person name="Komaki H."/>
            <person name="Tamura T."/>
        </authorList>
    </citation>
    <scope>NUCLEOTIDE SEQUENCE [LARGE SCALE GENOMIC DNA]</scope>
    <source>
        <strain evidence="2 3">NBRC 108638</strain>
    </source>
</reference>
<feature type="region of interest" description="Disordered" evidence="1">
    <location>
        <begin position="1"/>
        <end position="27"/>
    </location>
</feature>
<dbReference type="EMBL" id="BLPG01000001">
    <property type="protein sequence ID" value="GFJ86905.1"/>
    <property type="molecule type" value="Genomic_DNA"/>
</dbReference>
<protein>
    <recommendedName>
        <fullName evidence="4">MmyB-like transcription regulator ligand binding domain-containing protein</fullName>
    </recommendedName>
</protein>
<evidence type="ECO:0008006" key="4">
    <source>
        <dbReference type="Google" id="ProtNLM"/>
    </source>
</evidence>
<feature type="compositionally biased region" description="Polar residues" evidence="1">
    <location>
        <begin position="11"/>
        <end position="27"/>
    </location>
</feature>
<name>A0A6V8L2H1_9ACTN</name>